<feature type="transmembrane region" description="Helical" evidence="1">
    <location>
        <begin position="158"/>
        <end position="176"/>
    </location>
</feature>
<gene>
    <name evidence="2" type="ORF">HIJ39_12300</name>
</gene>
<comment type="caution">
    <text evidence="2">The sequence shown here is derived from an EMBL/GenBank/DDBJ whole genome shotgun (WGS) entry which is preliminary data.</text>
</comment>
<dbReference type="RefSeq" id="WP_169100097.1">
    <property type="nucleotide sequence ID" value="NZ_JABBVZ010000040.1"/>
</dbReference>
<evidence type="ECO:0000313" key="3">
    <source>
        <dbReference type="Proteomes" id="UP000533476"/>
    </source>
</evidence>
<proteinExistence type="predicted"/>
<protein>
    <submittedName>
        <fullName evidence="2">Uncharacterized protein</fullName>
    </submittedName>
</protein>
<feature type="transmembrane region" description="Helical" evidence="1">
    <location>
        <begin position="241"/>
        <end position="262"/>
    </location>
</feature>
<keyword evidence="1" id="KW-1133">Transmembrane helix</keyword>
<organism evidence="2 3">
    <name type="scientific">Sulfobacillus harzensis</name>
    <dbReference type="NCBI Taxonomy" id="2729629"/>
    <lineage>
        <taxon>Bacteria</taxon>
        <taxon>Bacillati</taxon>
        <taxon>Bacillota</taxon>
        <taxon>Clostridia</taxon>
        <taxon>Eubacteriales</taxon>
        <taxon>Clostridiales Family XVII. Incertae Sedis</taxon>
        <taxon>Sulfobacillus</taxon>
    </lineage>
</organism>
<sequence>MQNSNPSRWQQVLRWGFGVLWIIDGFLKLQPGMFNSGLVVNVVGATALDNQPAWLTHLMFSGINLWHAGLPLTTIAMALWEVALGIGIIAARGRWFRITLWAVVAWSAIVWVMAEGLGGILSGNPTFPGDSPGSTPFYAAAAILMLYPNWVTPSLHRLAGVFWALATVVQLLPYNWSRSAMGGIFGNVTMNGQEPAAIDRLNNAFIELAYRSPIGVNVVLIIIMALLAWAWFTRPTRSSTWWLTLLFLFGLWAIPQAFATLFTGTATDLGNEFPLALLLWAARHMANHRAQKTKGAVLSAIT</sequence>
<feature type="transmembrane region" description="Helical" evidence="1">
    <location>
        <begin position="68"/>
        <end position="91"/>
    </location>
</feature>
<keyword evidence="1" id="KW-0472">Membrane</keyword>
<feature type="transmembrane region" description="Helical" evidence="1">
    <location>
        <begin position="214"/>
        <end position="232"/>
    </location>
</feature>
<evidence type="ECO:0000256" key="1">
    <source>
        <dbReference type="SAM" id="Phobius"/>
    </source>
</evidence>
<keyword evidence="3" id="KW-1185">Reference proteome</keyword>
<accession>A0A7Y0L4F8</accession>
<feature type="transmembrane region" description="Helical" evidence="1">
    <location>
        <begin position="12"/>
        <end position="29"/>
    </location>
</feature>
<reference evidence="2 3" key="1">
    <citation type="submission" date="2020-04" db="EMBL/GenBank/DDBJ databases">
        <authorList>
            <person name="Zhang R."/>
            <person name="Schippers A."/>
        </authorList>
    </citation>
    <scope>NUCLEOTIDE SEQUENCE [LARGE SCALE GENOMIC DNA]</scope>
    <source>
        <strain evidence="2 3">DSM 109850</strain>
    </source>
</reference>
<evidence type="ECO:0000313" key="2">
    <source>
        <dbReference type="EMBL" id="NMP23121.1"/>
    </source>
</evidence>
<keyword evidence="1" id="KW-0812">Transmembrane</keyword>
<feature type="transmembrane region" description="Helical" evidence="1">
    <location>
        <begin position="98"/>
        <end position="121"/>
    </location>
</feature>
<feature type="transmembrane region" description="Helical" evidence="1">
    <location>
        <begin position="133"/>
        <end position="151"/>
    </location>
</feature>
<dbReference type="AlphaFoldDB" id="A0A7Y0L4F8"/>
<dbReference type="Proteomes" id="UP000533476">
    <property type="component" value="Unassembled WGS sequence"/>
</dbReference>
<dbReference type="EMBL" id="JABBVZ010000040">
    <property type="protein sequence ID" value="NMP23121.1"/>
    <property type="molecule type" value="Genomic_DNA"/>
</dbReference>
<name>A0A7Y0L4F8_9FIRM</name>